<evidence type="ECO:0000313" key="2">
    <source>
        <dbReference type="EMBL" id="RPB12972.1"/>
    </source>
</evidence>
<keyword evidence="3" id="KW-1185">Reference proteome</keyword>
<feature type="transmembrane region" description="Helical" evidence="1">
    <location>
        <begin position="56"/>
        <end position="73"/>
    </location>
</feature>
<dbReference type="EMBL" id="ML119125">
    <property type="protein sequence ID" value="RPB12972.1"/>
    <property type="molecule type" value="Genomic_DNA"/>
</dbReference>
<evidence type="ECO:0000313" key="3">
    <source>
        <dbReference type="Proteomes" id="UP000277580"/>
    </source>
</evidence>
<organism evidence="2 3">
    <name type="scientific">Morchella conica CCBAS932</name>
    <dbReference type="NCBI Taxonomy" id="1392247"/>
    <lineage>
        <taxon>Eukaryota</taxon>
        <taxon>Fungi</taxon>
        <taxon>Dikarya</taxon>
        <taxon>Ascomycota</taxon>
        <taxon>Pezizomycotina</taxon>
        <taxon>Pezizomycetes</taxon>
        <taxon>Pezizales</taxon>
        <taxon>Morchellaceae</taxon>
        <taxon>Morchella</taxon>
    </lineage>
</organism>
<accession>A0A3N4KUN0</accession>
<sequence>MGLSDLVAGLQFWDIGHSCNGGEHSWALLIGGTSNYSLSLSFSSFWHGFCHHLADLFPLGFFLSIFLGHCFFLL</sequence>
<reference evidence="2 3" key="1">
    <citation type="journal article" date="2018" name="Nat. Ecol. Evol.">
        <title>Pezizomycetes genomes reveal the molecular basis of ectomycorrhizal truffle lifestyle.</title>
        <authorList>
            <person name="Murat C."/>
            <person name="Payen T."/>
            <person name="Noel B."/>
            <person name="Kuo A."/>
            <person name="Morin E."/>
            <person name="Chen J."/>
            <person name="Kohler A."/>
            <person name="Krizsan K."/>
            <person name="Balestrini R."/>
            <person name="Da Silva C."/>
            <person name="Montanini B."/>
            <person name="Hainaut M."/>
            <person name="Levati E."/>
            <person name="Barry K.W."/>
            <person name="Belfiori B."/>
            <person name="Cichocki N."/>
            <person name="Clum A."/>
            <person name="Dockter R.B."/>
            <person name="Fauchery L."/>
            <person name="Guy J."/>
            <person name="Iotti M."/>
            <person name="Le Tacon F."/>
            <person name="Lindquist E.A."/>
            <person name="Lipzen A."/>
            <person name="Malagnac F."/>
            <person name="Mello A."/>
            <person name="Molinier V."/>
            <person name="Miyauchi S."/>
            <person name="Poulain J."/>
            <person name="Riccioni C."/>
            <person name="Rubini A."/>
            <person name="Sitrit Y."/>
            <person name="Splivallo R."/>
            <person name="Traeger S."/>
            <person name="Wang M."/>
            <person name="Zifcakova L."/>
            <person name="Wipf D."/>
            <person name="Zambonelli A."/>
            <person name="Paolocci F."/>
            <person name="Nowrousian M."/>
            <person name="Ottonello S."/>
            <person name="Baldrian P."/>
            <person name="Spatafora J.W."/>
            <person name="Henrissat B."/>
            <person name="Nagy L.G."/>
            <person name="Aury J.M."/>
            <person name="Wincker P."/>
            <person name="Grigoriev I.V."/>
            <person name="Bonfante P."/>
            <person name="Martin F.M."/>
        </authorList>
    </citation>
    <scope>NUCLEOTIDE SEQUENCE [LARGE SCALE GENOMIC DNA]</scope>
    <source>
        <strain evidence="2 3">CCBAS932</strain>
    </source>
</reference>
<gene>
    <name evidence="2" type="ORF">P167DRAFT_139712</name>
</gene>
<evidence type="ECO:0000256" key="1">
    <source>
        <dbReference type="SAM" id="Phobius"/>
    </source>
</evidence>
<keyword evidence="1" id="KW-0812">Transmembrane</keyword>
<protein>
    <submittedName>
        <fullName evidence="2">Uncharacterized protein</fullName>
    </submittedName>
</protein>
<name>A0A3N4KUN0_9PEZI</name>
<dbReference type="Proteomes" id="UP000277580">
    <property type="component" value="Unassembled WGS sequence"/>
</dbReference>
<dbReference type="AlphaFoldDB" id="A0A3N4KUN0"/>
<proteinExistence type="predicted"/>
<dbReference type="InParanoid" id="A0A3N4KUN0"/>
<keyword evidence="1" id="KW-1133">Transmembrane helix</keyword>
<keyword evidence="1" id="KW-0472">Membrane</keyword>